<dbReference type="AlphaFoldDB" id="I7G971"/>
<gene>
    <name evidence="2" type="ordered locus">MSMEI_2641</name>
</gene>
<organism evidence="2 3">
    <name type="scientific">Mycolicibacterium smegmatis (strain ATCC 700084 / mc(2)155)</name>
    <name type="common">Mycobacterium smegmatis</name>
    <dbReference type="NCBI Taxonomy" id="246196"/>
    <lineage>
        <taxon>Bacteria</taxon>
        <taxon>Bacillati</taxon>
        <taxon>Actinomycetota</taxon>
        <taxon>Actinomycetes</taxon>
        <taxon>Mycobacteriales</taxon>
        <taxon>Mycobacteriaceae</taxon>
        <taxon>Mycolicibacterium</taxon>
    </lineage>
</organism>
<dbReference type="EMBL" id="CP001663">
    <property type="protein sequence ID" value="AFP39109.1"/>
    <property type="molecule type" value="Genomic_DNA"/>
</dbReference>
<sequence length="241" mass="26632">MHQQQVVDVDRAEHRGVDPLLAARGAYQGLTARTGGRQDHLGEAALVTARDARMRVVGRRRQQPRMFEAHVRQFPQQVVHQHEPPGGGHHRIVGVDPQDVVRGPGGRARSRTDPQRRDAPRVGAAHRVDHGRVVGRGDGQQQVTRLARDPGLGDRIGLDQRHRRERPLAHDHRVDELDRDMVGVRFPLRCDHPQRGAVVELARDVEGRGREVGRQVGADECRCGDGGHGVWSSPSAPPSAP</sequence>
<reference evidence="2 3" key="1">
    <citation type="journal article" date="2007" name="Genome Biol.">
        <title>Interrupted coding sequences in Mycobacterium smegmatis: authentic mutations or sequencing errors?</title>
        <authorList>
            <person name="Deshayes C."/>
            <person name="Perrodou E."/>
            <person name="Gallien S."/>
            <person name="Euphrasie D."/>
            <person name="Schaeffer C."/>
            <person name="Van-Dorsselaer A."/>
            <person name="Poch O."/>
            <person name="Lecompte O."/>
            <person name="Reyrat J.M."/>
        </authorList>
    </citation>
    <scope>NUCLEOTIDE SEQUENCE [LARGE SCALE GENOMIC DNA]</scope>
    <source>
        <strain evidence="3">ATCC 700084 / mc(2)155</strain>
    </source>
</reference>
<evidence type="ECO:0000256" key="1">
    <source>
        <dbReference type="SAM" id="MobiDB-lite"/>
    </source>
</evidence>
<feature type="compositionally biased region" description="Basic and acidic residues" evidence="1">
    <location>
        <begin position="110"/>
        <end position="124"/>
    </location>
</feature>
<evidence type="ECO:0000313" key="3">
    <source>
        <dbReference type="Proteomes" id="UP000006158"/>
    </source>
</evidence>
<protein>
    <submittedName>
        <fullName evidence="2">Uncharacterized protein</fullName>
    </submittedName>
</protein>
<accession>I7G971</accession>
<feature type="compositionally biased region" description="Basic and acidic residues" evidence="1">
    <location>
        <begin position="214"/>
        <end position="225"/>
    </location>
</feature>
<name>I7G971_MYCS2</name>
<feature type="region of interest" description="Disordered" evidence="1">
    <location>
        <begin position="214"/>
        <end position="241"/>
    </location>
</feature>
<feature type="region of interest" description="Disordered" evidence="1">
    <location>
        <begin position="81"/>
        <end position="124"/>
    </location>
</feature>
<proteinExistence type="predicted"/>
<dbReference type="KEGG" id="msg:MSMEI_2641"/>
<dbReference type="Proteomes" id="UP000006158">
    <property type="component" value="Chromosome"/>
</dbReference>
<reference evidence="2 3" key="2">
    <citation type="journal article" date="2009" name="Genome Res.">
        <title>Ortho-proteogenomics: multiple proteomes investigation through orthology and a new MS-based protocol.</title>
        <authorList>
            <person name="Gallien S."/>
            <person name="Perrodou E."/>
            <person name="Carapito C."/>
            <person name="Deshayes C."/>
            <person name="Reyrat J.M."/>
            <person name="Van Dorsselaer A."/>
            <person name="Poch O."/>
            <person name="Schaeffer C."/>
            <person name="Lecompte O."/>
        </authorList>
    </citation>
    <scope>NUCLEOTIDE SEQUENCE [LARGE SCALE GENOMIC DNA]</scope>
    <source>
        <strain evidence="3">ATCC 700084 / mc(2)155</strain>
    </source>
</reference>
<evidence type="ECO:0000313" key="2">
    <source>
        <dbReference type="EMBL" id="AFP39109.1"/>
    </source>
</evidence>